<name>A0A6B0UKH5_IXORI</name>
<proteinExistence type="predicted"/>
<dbReference type="AlphaFoldDB" id="A0A6B0UKH5"/>
<protein>
    <submittedName>
        <fullName evidence="1">Uncharacterized protein</fullName>
    </submittedName>
</protein>
<reference evidence="1" key="1">
    <citation type="submission" date="2019-12" db="EMBL/GenBank/DDBJ databases">
        <title>An insight into the sialome of adult female Ixodes ricinus ticks feeding for 6 days.</title>
        <authorList>
            <person name="Perner J."/>
            <person name="Ribeiro J.M.C."/>
        </authorList>
    </citation>
    <scope>NUCLEOTIDE SEQUENCE</scope>
    <source>
        <strain evidence="1">Semi-engorged</strain>
        <tissue evidence="1">Salivary glands</tissue>
    </source>
</reference>
<accession>A0A6B0UKH5</accession>
<organism evidence="1">
    <name type="scientific">Ixodes ricinus</name>
    <name type="common">Common tick</name>
    <name type="synonym">Acarus ricinus</name>
    <dbReference type="NCBI Taxonomy" id="34613"/>
    <lineage>
        <taxon>Eukaryota</taxon>
        <taxon>Metazoa</taxon>
        <taxon>Ecdysozoa</taxon>
        <taxon>Arthropoda</taxon>
        <taxon>Chelicerata</taxon>
        <taxon>Arachnida</taxon>
        <taxon>Acari</taxon>
        <taxon>Parasitiformes</taxon>
        <taxon>Ixodida</taxon>
        <taxon>Ixodoidea</taxon>
        <taxon>Ixodidae</taxon>
        <taxon>Ixodinae</taxon>
        <taxon>Ixodes</taxon>
    </lineage>
</organism>
<sequence length="112" mass="12873">MPRKFLGLFCLPESFIPIPGCMGTHHSAVPDCPTGTVLLTMHRLLPSRLCILPFVPFLYEDDRMRRPILSYFMQHHLLAALSSWETRLGYCLQVPPENAQNRFLSSFLVLTR</sequence>
<evidence type="ECO:0000313" key="1">
    <source>
        <dbReference type="EMBL" id="MXU90104.1"/>
    </source>
</evidence>
<dbReference type="EMBL" id="GIFC01008021">
    <property type="protein sequence ID" value="MXU90104.1"/>
    <property type="molecule type" value="Transcribed_RNA"/>
</dbReference>